<proteinExistence type="predicted"/>
<protein>
    <submittedName>
        <fullName evidence="1">Uncharacterized protein</fullName>
    </submittedName>
</protein>
<evidence type="ECO:0000313" key="2">
    <source>
        <dbReference type="Proteomes" id="UP000007383"/>
    </source>
</evidence>
<sequence>MVFTTAVWRGIVMALSYSFRLSEQEQRQLYEHRFSRLLAFTPFFAECDQPMFTAIDHISSNMVASRGAESLSDHSEEDNTYPEHRIQRLFTHSGGDSQILKRHRALVTLFLAAGYHRDREYDDRVGIYNPFNAGVWNWQDLHDHYYGILQSIPCPEMDEIFSYADVNDPSSYWTETRSMVPQSRT</sequence>
<name>H9UFG0_SPIAZ</name>
<evidence type="ECO:0000313" key="1">
    <source>
        <dbReference type="EMBL" id="AFG36253.1"/>
    </source>
</evidence>
<dbReference type="STRING" id="889378.Spiaf_0144"/>
<dbReference type="RefSeq" id="WP_014454251.1">
    <property type="nucleotide sequence ID" value="NC_017098.1"/>
</dbReference>
<dbReference type="Proteomes" id="UP000007383">
    <property type="component" value="Chromosome"/>
</dbReference>
<reference evidence="2" key="1">
    <citation type="journal article" date="2013" name="Stand. Genomic Sci.">
        <title>Complete genome sequence of the halophilic bacterium Spirochaeta africana type strain (Z-7692(T)) from the alkaline Lake Magadi in the East African Rift.</title>
        <authorList>
            <person name="Liolos K."/>
            <person name="Abt B."/>
            <person name="Scheuner C."/>
            <person name="Teshima H."/>
            <person name="Held B."/>
            <person name="Lapidus A."/>
            <person name="Nolan M."/>
            <person name="Lucas S."/>
            <person name="Deshpande S."/>
            <person name="Cheng J.F."/>
            <person name="Tapia R."/>
            <person name="Goodwin L.A."/>
            <person name="Pitluck S."/>
            <person name="Pagani I."/>
            <person name="Ivanova N."/>
            <person name="Mavromatis K."/>
            <person name="Mikhailova N."/>
            <person name="Huntemann M."/>
            <person name="Pati A."/>
            <person name="Chen A."/>
            <person name="Palaniappan K."/>
            <person name="Land M."/>
            <person name="Rohde M."/>
            <person name="Tindall B.J."/>
            <person name="Detter J.C."/>
            <person name="Goker M."/>
            <person name="Bristow J."/>
            <person name="Eisen J.A."/>
            <person name="Markowitz V."/>
            <person name="Hugenholtz P."/>
            <person name="Woyke T."/>
            <person name="Klenk H.P."/>
            <person name="Kyrpides N.C."/>
        </authorList>
    </citation>
    <scope>NUCLEOTIDE SEQUENCE</scope>
    <source>
        <strain evidence="2">ATCC 700263 / DSM 8902 / Z-7692</strain>
    </source>
</reference>
<dbReference type="HOGENOM" id="CLU_121938_0_0_12"/>
<keyword evidence="2" id="KW-1185">Reference proteome</keyword>
<gene>
    <name evidence="1" type="ordered locus">Spiaf_0144</name>
</gene>
<organism evidence="1 2">
    <name type="scientific">Spirochaeta africana (strain ATCC 700263 / DSM 8902 / Z-7692)</name>
    <dbReference type="NCBI Taxonomy" id="889378"/>
    <lineage>
        <taxon>Bacteria</taxon>
        <taxon>Pseudomonadati</taxon>
        <taxon>Spirochaetota</taxon>
        <taxon>Spirochaetia</taxon>
        <taxon>Spirochaetales</taxon>
        <taxon>Spirochaetaceae</taxon>
        <taxon>Spirochaeta</taxon>
    </lineage>
</organism>
<dbReference type="AlphaFoldDB" id="H9UFG0"/>
<dbReference type="PATRIC" id="fig|889378.3.peg.147"/>
<dbReference type="KEGG" id="sfc:Spiaf_0144"/>
<dbReference type="OrthoDB" id="370204at2"/>
<accession>H9UFG0</accession>
<dbReference type="EMBL" id="CP003282">
    <property type="protein sequence ID" value="AFG36253.1"/>
    <property type="molecule type" value="Genomic_DNA"/>
</dbReference>